<feature type="transmembrane region" description="Helical" evidence="12">
    <location>
        <begin position="231"/>
        <end position="251"/>
    </location>
</feature>
<keyword evidence="11" id="KW-0807">Transducer</keyword>
<evidence type="ECO:0000256" key="12">
    <source>
        <dbReference type="SAM" id="Phobius"/>
    </source>
</evidence>
<evidence type="ECO:0000259" key="13">
    <source>
        <dbReference type="PROSITE" id="PS50262"/>
    </source>
</evidence>
<dbReference type="Pfam" id="PF13853">
    <property type="entry name" value="7tm_4"/>
    <property type="match status" value="1"/>
</dbReference>
<feature type="domain" description="G-protein coupled receptors family 1 profile" evidence="13">
    <location>
        <begin position="34"/>
        <end position="280"/>
    </location>
</feature>
<keyword evidence="15" id="KW-1185">Reference proteome</keyword>
<dbReference type="PANTHER" id="PTHR26453">
    <property type="entry name" value="OLFACTORY RECEPTOR"/>
    <property type="match status" value="1"/>
</dbReference>
<evidence type="ECO:0000256" key="2">
    <source>
        <dbReference type="ARBA" id="ARBA00022475"/>
    </source>
</evidence>
<protein>
    <recommendedName>
        <fullName evidence="13">G-protein coupled receptors family 1 profile domain-containing protein</fullName>
    </recommendedName>
</protein>
<dbReference type="SUPFAM" id="SSF81321">
    <property type="entry name" value="Family A G protein-coupled receptor-like"/>
    <property type="match status" value="1"/>
</dbReference>
<feature type="transmembrane region" description="Helical" evidence="12">
    <location>
        <begin position="263"/>
        <end position="282"/>
    </location>
</feature>
<feature type="transmembrane region" description="Helical" evidence="12">
    <location>
        <begin position="196"/>
        <end position="219"/>
    </location>
</feature>
<evidence type="ECO:0000256" key="1">
    <source>
        <dbReference type="ARBA" id="ARBA00004651"/>
    </source>
</evidence>
<dbReference type="InterPro" id="IPR017452">
    <property type="entry name" value="GPCR_Rhodpsn_7TM"/>
</dbReference>
<comment type="subcellular location">
    <subcellularLocation>
        <location evidence="1">Cell membrane</location>
        <topology evidence="1">Multi-pass membrane protein</topology>
    </subcellularLocation>
</comment>
<evidence type="ECO:0000256" key="5">
    <source>
        <dbReference type="ARBA" id="ARBA00022725"/>
    </source>
</evidence>
<dbReference type="AlphaFoldDB" id="A0AAV6YY38"/>
<keyword evidence="3" id="KW-0716">Sensory transduction</keyword>
<feature type="transmembrane region" description="Helical" evidence="12">
    <location>
        <begin position="18"/>
        <end position="41"/>
    </location>
</feature>
<dbReference type="CDD" id="cd13954">
    <property type="entry name" value="7tmA_OR"/>
    <property type="match status" value="1"/>
</dbReference>
<keyword evidence="5" id="KW-0552">Olfaction</keyword>
<dbReference type="GO" id="GO:0004930">
    <property type="term" value="F:G protein-coupled receptor activity"/>
    <property type="evidence" value="ECO:0007669"/>
    <property type="project" value="UniProtKB-KW"/>
</dbReference>
<keyword evidence="6 12" id="KW-1133">Transmembrane helix</keyword>
<organism evidence="14 15">
    <name type="scientific">Engystomops pustulosus</name>
    <name type="common">Tungara frog</name>
    <name type="synonym">Physalaemus pustulosus</name>
    <dbReference type="NCBI Taxonomy" id="76066"/>
    <lineage>
        <taxon>Eukaryota</taxon>
        <taxon>Metazoa</taxon>
        <taxon>Chordata</taxon>
        <taxon>Craniata</taxon>
        <taxon>Vertebrata</taxon>
        <taxon>Euteleostomi</taxon>
        <taxon>Amphibia</taxon>
        <taxon>Batrachia</taxon>
        <taxon>Anura</taxon>
        <taxon>Neobatrachia</taxon>
        <taxon>Hyloidea</taxon>
        <taxon>Leptodactylidae</taxon>
        <taxon>Leiuperinae</taxon>
        <taxon>Engystomops</taxon>
    </lineage>
</organism>
<dbReference type="PROSITE" id="PS50262">
    <property type="entry name" value="G_PROTEIN_RECEP_F1_2"/>
    <property type="match status" value="1"/>
</dbReference>
<evidence type="ECO:0000256" key="8">
    <source>
        <dbReference type="ARBA" id="ARBA00023136"/>
    </source>
</evidence>
<evidence type="ECO:0000256" key="10">
    <source>
        <dbReference type="ARBA" id="ARBA00023180"/>
    </source>
</evidence>
<evidence type="ECO:0000313" key="14">
    <source>
        <dbReference type="EMBL" id="KAG8541706.1"/>
    </source>
</evidence>
<dbReference type="Proteomes" id="UP000824782">
    <property type="component" value="Unassembled WGS sequence"/>
</dbReference>
<keyword evidence="4 12" id="KW-0812">Transmembrane</keyword>
<evidence type="ECO:0000256" key="9">
    <source>
        <dbReference type="ARBA" id="ARBA00023170"/>
    </source>
</evidence>
<reference evidence="14" key="1">
    <citation type="thesis" date="2020" institute="ProQuest LLC" country="789 East Eisenhower Parkway, Ann Arbor, MI, USA">
        <title>Comparative Genomics and Chromosome Evolution.</title>
        <authorList>
            <person name="Mudd A.B."/>
        </authorList>
    </citation>
    <scope>NUCLEOTIDE SEQUENCE</scope>
    <source>
        <strain evidence="14">237g6f4</strain>
        <tissue evidence="14">Blood</tissue>
    </source>
</reference>
<keyword evidence="10" id="KW-0325">Glycoprotein</keyword>
<proteinExistence type="predicted"/>
<evidence type="ECO:0000256" key="11">
    <source>
        <dbReference type="ARBA" id="ARBA00023224"/>
    </source>
</evidence>
<evidence type="ECO:0000256" key="4">
    <source>
        <dbReference type="ARBA" id="ARBA00022692"/>
    </source>
</evidence>
<name>A0AAV6YY38_ENGPU</name>
<dbReference type="PRINTS" id="PR00237">
    <property type="entry name" value="GPCRRHODOPSN"/>
</dbReference>
<dbReference type="FunFam" id="1.20.1070.10:FF:000010">
    <property type="entry name" value="Olfactory receptor"/>
    <property type="match status" value="1"/>
</dbReference>
<feature type="transmembrane region" description="Helical" evidence="12">
    <location>
        <begin position="134"/>
        <end position="155"/>
    </location>
</feature>
<keyword evidence="9" id="KW-0675">Receptor</keyword>
<evidence type="ECO:0000256" key="3">
    <source>
        <dbReference type="ARBA" id="ARBA00022606"/>
    </source>
</evidence>
<dbReference type="InterPro" id="IPR000725">
    <property type="entry name" value="Olfact_rcpt"/>
</dbReference>
<feature type="transmembrane region" description="Helical" evidence="12">
    <location>
        <begin position="95"/>
        <end position="113"/>
    </location>
</feature>
<feature type="transmembrane region" description="Helical" evidence="12">
    <location>
        <begin position="53"/>
        <end position="75"/>
    </location>
</feature>
<dbReference type="Gene3D" id="1.20.1070.10">
    <property type="entry name" value="Rhodopsin 7-helix transmembrane proteins"/>
    <property type="match status" value="1"/>
</dbReference>
<gene>
    <name evidence="14" type="ORF">GDO81_028420</name>
</gene>
<dbReference type="GO" id="GO:0004984">
    <property type="term" value="F:olfactory receptor activity"/>
    <property type="evidence" value="ECO:0007669"/>
    <property type="project" value="InterPro"/>
</dbReference>
<keyword evidence="7" id="KW-0297">G-protein coupled receptor</keyword>
<dbReference type="EMBL" id="WNYA01006821">
    <property type="protein sequence ID" value="KAG8541706.1"/>
    <property type="molecule type" value="Genomic_DNA"/>
</dbReference>
<sequence length="305" mass="34202">MVTEFILLAFSELQDFQIYLFTVILLAFISCVVGNTAILALVRSKSSLHTPMYFFISDFAFLEIIFVSVTVPKLLTNLLETDRKISFTGCFAQLYAFNSFGVAECYLLAVMAFDRDFAIHKPLHYFRIMNKTTCIQLALSPWVFGFVISTTPTIFTARLAFCGPNKVKHFFCDLSAMQNLACSDPMVSNLVTSASAIFGSMLPFVIILGFYIHIIVIILKIKSMVGKQKAFSTCSSHLIVACLFYGSVVVVYGRPKGSEHDKFLALMYTVIIPFLNPFIYTLRNKDVKAALRKSNLLKVLGPSKR</sequence>
<accession>A0AAV6YY38</accession>
<evidence type="ECO:0000256" key="6">
    <source>
        <dbReference type="ARBA" id="ARBA00022989"/>
    </source>
</evidence>
<evidence type="ECO:0000256" key="7">
    <source>
        <dbReference type="ARBA" id="ARBA00023040"/>
    </source>
</evidence>
<comment type="caution">
    <text evidence="14">The sequence shown here is derived from an EMBL/GenBank/DDBJ whole genome shotgun (WGS) entry which is preliminary data.</text>
</comment>
<evidence type="ECO:0000313" key="15">
    <source>
        <dbReference type="Proteomes" id="UP000824782"/>
    </source>
</evidence>
<dbReference type="InterPro" id="IPR000276">
    <property type="entry name" value="GPCR_Rhodpsn"/>
</dbReference>
<dbReference type="PRINTS" id="PR00245">
    <property type="entry name" value="OLFACTORYR"/>
</dbReference>
<dbReference type="GO" id="GO:0005886">
    <property type="term" value="C:plasma membrane"/>
    <property type="evidence" value="ECO:0007669"/>
    <property type="project" value="UniProtKB-SubCell"/>
</dbReference>
<keyword evidence="2" id="KW-1003">Cell membrane</keyword>
<keyword evidence="8 12" id="KW-0472">Membrane</keyword>